<evidence type="ECO:0000313" key="2">
    <source>
        <dbReference type="WBParaSite" id="nRc.2.0.1.t20874-RA"/>
    </source>
</evidence>
<protein>
    <submittedName>
        <fullName evidence="2">Uncharacterized protein</fullName>
    </submittedName>
</protein>
<organism evidence="1 2">
    <name type="scientific">Romanomermis culicivorax</name>
    <name type="common">Nematode worm</name>
    <dbReference type="NCBI Taxonomy" id="13658"/>
    <lineage>
        <taxon>Eukaryota</taxon>
        <taxon>Metazoa</taxon>
        <taxon>Ecdysozoa</taxon>
        <taxon>Nematoda</taxon>
        <taxon>Enoplea</taxon>
        <taxon>Dorylaimia</taxon>
        <taxon>Mermithida</taxon>
        <taxon>Mermithoidea</taxon>
        <taxon>Mermithidae</taxon>
        <taxon>Romanomermis</taxon>
    </lineage>
</organism>
<dbReference type="OMA" id="NITLNGW"/>
<accession>A0A915J4Y9</accession>
<name>A0A915J4Y9_ROMCU</name>
<keyword evidence="1" id="KW-1185">Reference proteome</keyword>
<dbReference type="WBParaSite" id="nRc.2.0.1.t20874-RA">
    <property type="protein sequence ID" value="nRc.2.0.1.t20874-RA"/>
    <property type="gene ID" value="nRc.2.0.1.g20874"/>
</dbReference>
<dbReference type="Proteomes" id="UP000887565">
    <property type="component" value="Unplaced"/>
</dbReference>
<evidence type="ECO:0000313" key="1">
    <source>
        <dbReference type="Proteomes" id="UP000887565"/>
    </source>
</evidence>
<dbReference type="PANTHER" id="PTHR38696">
    <property type="entry name" value="MEDIATOR OF RNA POLYMERASE II TRANSCRIPTION SUBUNIT 13"/>
    <property type="match status" value="1"/>
</dbReference>
<dbReference type="PANTHER" id="PTHR38696:SF1">
    <property type="entry name" value="MEDIATOR OF RNA POLYMERASE II TRANSCRIPTION SUBUNIT 13"/>
    <property type="match status" value="1"/>
</dbReference>
<proteinExistence type="predicted"/>
<dbReference type="AlphaFoldDB" id="A0A915J4Y9"/>
<sequence length="308" mass="34143">MPPANTPTPTATPNLICLSLSSRDSLQLINAPKHLWPPLLDAINAATNGTAVRTKYMDHQNLNITLNGWPWENASLSKGVDARKILLAAFRTFDKMGYHFYGTVNLKGKTDSLFFICDERQPSELHQYCMISLNQNDRLRLIDCPITVINGVRDSIKALSKLKDERNLLIAHEFKLKGYPWMAGGSESVDARLLVATILEKMASVGWPVLTSLDISRRANNKSVFFLRSTDRLSLSSTPSPSYFCISLNATDKVRLINAPNQVVGTLRNVVGTNWGPGIGKSQEYFGSYEMKLNGNPWNTVTKDGLAA</sequence>
<reference evidence="2" key="1">
    <citation type="submission" date="2022-11" db="UniProtKB">
        <authorList>
            <consortium name="WormBaseParasite"/>
        </authorList>
    </citation>
    <scope>IDENTIFICATION</scope>
</reference>